<accession>A0A2U1CYJ7</accession>
<evidence type="ECO:0000256" key="2">
    <source>
        <dbReference type="SAM" id="SignalP"/>
    </source>
</evidence>
<dbReference type="AlphaFoldDB" id="A0A2U1CYJ7"/>
<dbReference type="OrthoDB" id="6193186at2"/>
<organism evidence="3 4">
    <name type="scientific">Tamilnaduibacter salinus</name>
    <dbReference type="NCBI Taxonomy" id="1484056"/>
    <lineage>
        <taxon>Bacteria</taxon>
        <taxon>Pseudomonadati</taxon>
        <taxon>Pseudomonadota</taxon>
        <taxon>Gammaproteobacteria</taxon>
        <taxon>Pseudomonadales</taxon>
        <taxon>Marinobacteraceae</taxon>
        <taxon>Tamilnaduibacter</taxon>
    </lineage>
</organism>
<dbReference type="Gene3D" id="3.40.190.10">
    <property type="entry name" value="Periplasmic binding protein-like II"/>
    <property type="match status" value="2"/>
</dbReference>
<evidence type="ECO:0000313" key="3">
    <source>
        <dbReference type="EMBL" id="PVY77572.1"/>
    </source>
</evidence>
<keyword evidence="2" id="KW-0732">Signal</keyword>
<gene>
    <name evidence="3" type="ORF">C8D92_103259</name>
</gene>
<dbReference type="SUPFAM" id="SSF53850">
    <property type="entry name" value="Periplasmic binding protein-like II"/>
    <property type="match status" value="1"/>
</dbReference>
<comment type="caution">
    <text evidence="3">The sequence shown here is derived from an EMBL/GenBank/DDBJ whole genome shotgun (WGS) entry which is preliminary data.</text>
</comment>
<reference evidence="3 4" key="1">
    <citation type="submission" date="2018-04" db="EMBL/GenBank/DDBJ databases">
        <title>Genomic Encyclopedia of Type Strains, Phase IV (KMG-IV): sequencing the most valuable type-strain genomes for metagenomic binning, comparative biology and taxonomic classification.</title>
        <authorList>
            <person name="Goeker M."/>
        </authorList>
    </citation>
    <scope>NUCLEOTIDE SEQUENCE [LARGE SCALE GENOMIC DNA]</scope>
    <source>
        <strain evidence="3 4">DSM 28688</strain>
    </source>
</reference>
<dbReference type="Proteomes" id="UP000245887">
    <property type="component" value="Unassembled WGS sequence"/>
</dbReference>
<evidence type="ECO:0000256" key="1">
    <source>
        <dbReference type="ARBA" id="ARBA00010333"/>
    </source>
</evidence>
<feature type="signal peptide" evidence="2">
    <location>
        <begin position="1"/>
        <end position="26"/>
    </location>
</feature>
<evidence type="ECO:0000313" key="4">
    <source>
        <dbReference type="Proteomes" id="UP000245887"/>
    </source>
</evidence>
<feature type="chain" id="PRO_5015545588" evidence="2">
    <location>
        <begin position="27"/>
        <end position="266"/>
    </location>
</feature>
<dbReference type="EMBL" id="QEKQ01000003">
    <property type="protein sequence ID" value="PVY77572.1"/>
    <property type="molecule type" value="Genomic_DNA"/>
</dbReference>
<proteinExistence type="inferred from homology"/>
<comment type="similarity">
    <text evidence="1">Belongs to the bacterial solute-binding protein 3 family.</text>
</comment>
<protein>
    <submittedName>
        <fullName evidence="3">Amino acid ABC transporter substrate-binding protein (PAAT family)</fullName>
    </submittedName>
</protein>
<dbReference type="RefSeq" id="WP_116918773.1">
    <property type="nucleotide sequence ID" value="NZ_QEKQ01000003.1"/>
</dbReference>
<dbReference type="PANTHER" id="PTHR35936">
    <property type="entry name" value="MEMBRANE-BOUND LYTIC MUREIN TRANSGLYCOSYLASE F"/>
    <property type="match status" value="1"/>
</dbReference>
<name>A0A2U1CYJ7_9GAMM</name>
<sequence>MITFARQLPALSCLLFLLGVITPASEADTAFRVAYENKTQFPYYMGNTSKVLDQPGAAVELVGLLEEEVPGLQVRFSRYPWKRCLALLEAGAVDAIFNASFNEARMAIGAYPWKDGAVDPSRRLTTIGYYLYTKEGADVGWDGEAFADTSLKVGAPLGYSIVRDLEKLGLSVTKAESSLQNLFMLAADRVEAVALQSVTGDFLLTKYGEQLNNIARIEPPIETKPYYLMLSHRFQDRHPALSEQIWDAVAELRKTRLQSLAQQYME</sequence>
<dbReference type="PANTHER" id="PTHR35936:SF19">
    <property type="entry name" value="AMINO-ACID-BINDING PROTEIN YXEM-RELATED"/>
    <property type="match status" value="1"/>
</dbReference>